<dbReference type="CDD" id="cd00093">
    <property type="entry name" value="HTH_XRE"/>
    <property type="match status" value="1"/>
</dbReference>
<dbReference type="Pfam" id="PF01381">
    <property type="entry name" value="HTH_3"/>
    <property type="match status" value="1"/>
</dbReference>
<accession>A0A159Z0T4</accession>
<dbReference type="InterPro" id="IPR010982">
    <property type="entry name" value="Lambda_DNA-bd_dom_sf"/>
</dbReference>
<feature type="region of interest" description="Disordered" evidence="1">
    <location>
        <begin position="1"/>
        <end position="20"/>
    </location>
</feature>
<evidence type="ECO:0000256" key="1">
    <source>
        <dbReference type="SAM" id="MobiDB-lite"/>
    </source>
</evidence>
<dbReference type="Proteomes" id="UP000076128">
    <property type="component" value="Chromosome"/>
</dbReference>
<evidence type="ECO:0000259" key="2">
    <source>
        <dbReference type="PROSITE" id="PS50943"/>
    </source>
</evidence>
<dbReference type="SUPFAM" id="SSF47413">
    <property type="entry name" value="lambda repressor-like DNA-binding domains"/>
    <property type="match status" value="1"/>
</dbReference>
<sequence length="140" mass="14908">MSDPMEEGATSGWFSDETATFGDRVTGAREAAGMTREQLSARLGVKLKTVAAWEDDMSDPRGNKLQMLSGMLGVSIPWLLTGQGDGPEGPDAAPRSEVAPLLAEMRQLQADLGQIAGRMGQLEQRLRAATGSTAQQEMAE</sequence>
<evidence type="ECO:0000313" key="4">
    <source>
        <dbReference type="Proteomes" id="UP000076128"/>
    </source>
</evidence>
<gene>
    <name evidence="3" type="ORF">AKL17_1245</name>
</gene>
<dbReference type="Gene3D" id="1.10.260.40">
    <property type="entry name" value="lambda repressor-like DNA-binding domains"/>
    <property type="match status" value="1"/>
</dbReference>
<evidence type="ECO:0000313" key="3">
    <source>
        <dbReference type="EMBL" id="AMY68501.1"/>
    </source>
</evidence>
<name>A0A159Z0T4_9RHOB</name>
<dbReference type="SMART" id="SM00530">
    <property type="entry name" value="HTH_XRE"/>
    <property type="match status" value="1"/>
</dbReference>
<feature type="domain" description="HTH cro/C1-type" evidence="2">
    <location>
        <begin position="28"/>
        <end position="79"/>
    </location>
</feature>
<protein>
    <submittedName>
        <fullName evidence="3">Helix-turn-helix domain-containing protein</fullName>
    </submittedName>
</protein>
<dbReference type="AlphaFoldDB" id="A0A159Z0T4"/>
<dbReference type="KEGG" id="daa:AKL17_1245"/>
<keyword evidence="4" id="KW-1185">Reference proteome</keyword>
<dbReference type="GO" id="GO:0003677">
    <property type="term" value="F:DNA binding"/>
    <property type="evidence" value="ECO:0007669"/>
    <property type="project" value="InterPro"/>
</dbReference>
<dbReference type="STRING" id="1335048.AKL17_1245"/>
<dbReference type="RefSeq" id="WP_236938030.1">
    <property type="nucleotide sequence ID" value="NZ_CP012661.1"/>
</dbReference>
<reference evidence="3 4" key="1">
    <citation type="submission" date="2015-09" db="EMBL/GenBank/DDBJ databases">
        <title>Complete genome sequence of Defluviimonas alba cai42t isolated from an oilfield in Xinjiang.</title>
        <authorList>
            <person name="Geng S."/>
            <person name="Pan X."/>
            <person name="Wu X."/>
        </authorList>
    </citation>
    <scope>NUCLEOTIDE SEQUENCE [LARGE SCALE GENOMIC DNA]</scope>
    <source>
        <strain evidence="4">cai42</strain>
    </source>
</reference>
<dbReference type="InterPro" id="IPR001387">
    <property type="entry name" value="Cro/C1-type_HTH"/>
</dbReference>
<dbReference type="PROSITE" id="PS50943">
    <property type="entry name" value="HTH_CROC1"/>
    <property type="match status" value="1"/>
</dbReference>
<dbReference type="EMBL" id="CP012661">
    <property type="protein sequence ID" value="AMY68501.1"/>
    <property type="molecule type" value="Genomic_DNA"/>
</dbReference>
<proteinExistence type="predicted"/>
<dbReference type="PATRIC" id="fig|1335048.3.peg.1292"/>
<organism evidence="3 4">
    <name type="scientific">Frigidibacter mobilis</name>
    <dbReference type="NCBI Taxonomy" id="1335048"/>
    <lineage>
        <taxon>Bacteria</taxon>
        <taxon>Pseudomonadati</taxon>
        <taxon>Pseudomonadota</taxon>
        <taxon>Alphaproteobacteria</taxon>
        <taxon>Rhodobacterales</taxon>
        <taxon>Paracoccaceae</taxon>
        <taxon>Frigidibacter</taxon>
    </lineage>
</organism>